<keyword evidence="4" id="KW-0804">Transcription</keyword>
<comment type="similarity">
    <text evidence="1">Belongs to the LysR transcriptional regulatory family.</text>
</comment>
<evidence type="ECO:0000256" key="3">
    <source>
        <dbReference type="ARBA" id="ARBA00023125"/>
    </source>
</evidence>
<protein>
    <submittedName>
        <fullName evidence="6">LysR family transcriptional regulator</fullName>
    </submittedName>
</protein>
<dbReference type="InterPro" id="IPR036390">
    <property type="entry name" value="WH_DNA-bd_sf"/>
</dbReference>
<dbReference type="Gene3D" id="3.40.190.10">
    <property type="entry name" value="Periplasmic binding protein-like II"/>
    <property type="match status" value="2"/>
</dbReference>
<reference evidence="6 7" key="1">
    <citation type="submission" date="2023-06" db="EMBL/GenBank/DDBJ databases">
        <authorList>
            <person name="Yushchuk O."/>
            <person name="Binda E."/>
            <person name="Ruckert-Reed C."/>
            <person name="Fedorenko V."/>
            <person name="Kalinowski J."/>
            <person name="Marinelli F."/>
        </authorList>
    </citation>
    <scope>NUCLEOTIDE SEQUENCE [LARGE SCALE GENOMIC DNA]</scope>
    <source>
        <strain evidence="6 7">NRRL 3884</strain>
    </source>
</reference>
<dbReference type="SUPFAM" id="SSF53850">
    <property type="entry name" value="Periplasmic binding protein-like II"/>
    <property type="match status" value="1"/>
</dbReference>
<accession>A0ABY8WQY4</accession>
<feature type="domain" description="HTH lysR-type" evidence="5">
    <location>
        <begin position="3"/>
        <end position="61"/>
    </location>
</feature>
<evidence type="ECO:0000313" key="7">
    <source>
        <dbReference type="Proteomes" id="UP001240150"/>
    </source>
</evidence>
<keyword evidence="2" id="KW-0805">Transcription regulation</keyword>
<dbReference type="InterPro" id="IPR050950">
    <property type="entry name" value="HTH-type_LysR_regulators"/>
</dbReference>
<dbReference type="SUPFAM" id="SSF46785">
    <property type="entry name" value="Winged helix' DNA-binding domain"/>
    <property type="match status" value="1"/>
</dbReference>
<dbReference type="InterPro" id="IPR000847">
    <property type="entry name" value="LysR_HTH_N"/>
</dbReference>
<dbReference type="PROSITE" id="PS50931">
    <property type="entry name" value="HTH_LYSR"/>
    <property type="match status" value="1"/>
</dbReference>
<dbReference type="Gene3D" id="1.10.10.10">
    <property type="entry name" value="Winged helix-like DNA-binding domain superfamily/Winged helix DNA-binding domain"/>
    <property type="match status" value="1"/>
</dbReference>
<keyword evidence="7" id="KW-1185">Reference proteome</keyword>
<dbReference type="InterPro" id="IPR036388">
    <property type="entry name" value="WH-like_DNA-bd_sf"/>
</dbReference>
<dbReference type="Pfam" id="PF03466">
    <property type="entry name" value="LysR_substrate"/>
    <property type="match status" value="1"/>
</dbReference>
<name>A0ABY8WQY4_9ACTN</name>
<proteinExistence type="inferred from homology"/>
<dbReference type="Proteomes" id="UP001240150">
    <property type="component" value="Chromosome"/>
</dbReference>
<dbReference type="InterPro" id="IPR005119">
    <property type="entry name" value="LysR_subst-bd"/>
</dbReference>
<dbReference type="PANTHER" id="PTHR30419">
    <property type="entry name" value="HTH-TYPE TRANSCRIPTIONAL REGULATOR YBHD"/>
    <property type="match status" value="1"/>
</dbReference>
<sequence length="301" mass="31303">MHLSPYRMLVLRAVAEAGGVTAAAARLHLAPSGVSQHLAALERESGLVLLDRSRRGGQRPATLTAAGRQLAAHADRLAEVLADAAADALAMSHRLAGEVRVGAFPTAIRRLVVPAVLALHETTPGLRVAVHELHETTAVAALHAGDLDIVLVEDEANALRPPPPGLLAHRLLDDPYRLAVPLAWPVPGDVGDLADRPWVDGPAGSAVRGVLDRLRAATGLPLRGAHTCLEFPAALALVDAGLAVALVPDLALPRTPEPATQVVRLPGLGARTISAYAQRTRRLAPLLGAVLDALRTAAEPG</sequence>
<organism evidence="6 7">
    <name type="scientific">Actinoplanes oblitus</name>
    <dbReference type="NCBI Taxonomy" id="3040509"/>
    <lineage>
        <taxon>Bacteria</taxon>
        <taxon>Bacillati</taxon>
        <taxon>Actinomycetota</taxon>
        <taxon>Actinomycetes</taxon>
        <taxon>Micromonosporales</taxon>
        <taxon>Micromonosporaceae</taxon>
        <taxon>Actinoplanes</taxon>
    </lineage>
</organism>
<evidence type="ECO:0000256" key="1">
    <source>
        <dbReference type="ARBA" id="ARBA00009437"/>
    </source>
</evidence>
<dbReference type="RefSeq" id="WP_284921781.1">
    <property type="nucleotide sequence ID" value="NZ_CP126980.1"/>
</dbReference>
<evidence type="ECO:0000256" key="4">
    <source>
        <dbReference type="ARBA" id="ARBA00023163"/>
    </source>
</evidence>
<dbReference type="EMBL" id="CP126980">
    <property type="protein sequence ID" value="WIN00271.1"/>
    <property type="molecule type" value="Genomic_DNA"/>
</dbReference>
<gene>
    <name evidence="6" type="ORF">ACTOB_003968</name>
</gene>
<evidence type="ECO:0000313" key="6">
    <source>
        <dbReference type="EMBL" id="WIN00271.1"/>
    </source>
</evidence>
<evidence type="ECO:0000256" key="2">
    <source>
        <dbReference type="ARBA" id="ARBA00023015"/>
    </source>
</evidence>
<keyword evidence="3" id="KW-0238">DNA-binding</keyword>
<evidence type="ECO:0000259" key="5">
    <source>
        <dbReference type="PROSITE" id="PS50931"/>
    </source>
</evidence>
<dbReference type="Pfam" id="PF00126">
    <property type="entry name" value="HTH_1"/>
    <property type="match status" value="1"/>
</dbReference>